<evidence type="ECO:0000313" key="1">
    <source>
        <dbReference type="EMBL" id="ATA19435.1"/>
    </source>
</evidence>
<dbReference type="KEGG" id="gqu:AWC35_08810"/>
<dbReference type="EMBL" id="CP014136">
    <property type="protein sequence ID" value="ATA19435.1"/>
    <property type="molecule type" value="Genomic_DNA"/>
</dbReference>
<keyword evidence="2" id="KW-1185">Reference proteome</keyword>
<proteinExistence type="predicted"/>
<evidence type="ECO:0000313" key="2">
    <source>
        <dbReference type="Proteomes" id="UP000217182"/>
    </source>
</evidence>
<gene>
    <name evidence="1" type="ORF">AWC35_08810</name>
</gene>
<name>A0A250B024_9GAMM</name>
<reference evidence="1 2" key="1">
    <citation type="submission" date="2016-01" db="EMBL/GenBank/DDBJ databases">
        <authorList>
            <person name="Oliw E.H."/>
        </authorList>
    </citation>
    <scope>NUCLEOTIDE SEQUENCE [LARGE SCALE GENOMIC DNA]</scope>
    <source>
        <strain evidence="1 2">FRB97</strain>
    </source>
</reference>
<accession>A0A250B024</accession>
<sequence>MVLPRVFAAIMRLPGPLFGGRGTPPAEKTKFFSTPPLMLNRMAPSYLQPQLLAAGNTVMLGG</sequence>
<dbReference type="AlphaFoldDB" id="A0A250B024"/>
<dbReference type="Proteomes" id="UP000217182">
    <property type="component" value="Chromosome"/>
</dbReference>
<organism evidence="1 2">
    <name type="scientific">Gibbsiella quercinecans</name>
    <dbReference type="NCBI Taxonomy" id="929813"/>
    <lineage>
        <taxon>Bacteria</taxon>
        <taxon>Pseudomonadati</taxon>
        <taxon>Pseudomonadota</taxon>
        <taxon>Gammaproteobacteria</taxon>
        <taxon>Enterobacterales</taxon>
        <taxon>Yersiniaceae</taxon>
        <taxon>Gibbsiella</taxon>
    </lineage>
</organism>
<protein>
    <submittedName>
        <fullName evidence="1">Uncharacterized protein</fullName>
    </submittedName>
</protein>